<protein>
    <submittedName>
        <fullName evidence="1">Uncharacterized protein</fullName>
    </submittedName>
</protein>
<proteinExistence type="predicted"/>
<gene>
    <name evidence="1" type="ORF">S01H4_25540</name>
</gene>
<evidence type="ECO:0000313" key="1">
    <source>
        <dbReference type="EMBL" id="GAG77688.1"/>
    </source>
</evidence>
<name>X1B033_9ZZZZ</name>
<organism evidence="1">
    <name type="scientific">marine sediment metagenome</name>
    <dbReference type="NCBI Taxonomy" id="412755"/>
    <lineage>
        <taxon>unclassified sequences</taxon>
        <taxon>metagenomes</taxon>
        <taxon>ecological metagenomes</taxon>
    </lineage>
</organism>
<dbReference type="EMBL" id="BART01012167">
    <property type="protein sequence ID" value="GAG77688.1"/>
    <property type="molecule type" value="Genomic_DNA"/>
</dbReference>
<comment type="caution">
    <text evidence="1">The sequence shown here is derived from an EMBL/GenBank/DDBJ whole genome shotgun (WGS) entry which is preliminary data.</text>
</comment>
<accession>X1B033</accession>
<dbReference type="AlphaFoldDB" id="X1B033"/>
<sequence length="61" mass="6921">MSDAEEVAILIHRAEQLGFSIVDLYVPDDEVIAFTCSKSMDYIEAIQKVEVPDKLFNEESK</sequence>
<reference evidence="1" key="1">
    <citation type="journal article" date="2014" name="Front. Microbiol.">
        <title>High frequency of phylogenetically diverse reductive dehalogenase-homologous genes in deep subseafloor sedimentary metagenomes.</title>
        <authorList>
            <person name="Kawai M."/>
            <person name="Futagami T."/>
            <person name="Toyoda A."/>
            <person name="Takaki Y."/>
            <person name="Nishi S."/>
            <person name="Hori S."/>
            <person name="Arai W."/>
            <person name="Tsubouchi T."/>
            <person name="Morono Y."/>
            <person name="Uchiyama I."/>
            <person name="Ito T."/>
            <person name="Fujiyama A."/>
            <person name="Inagaki F."/>
            <person name="Takami H."/>
        </authorList>
    </citation>
    <scope>NUCLEOTIDE SEQUENCE</scope>
    <source>
        <strain evidence="1">Expedition CK06-06</strain>
    </source>
</reference>